<dbReference type="EMBL" id="JBCGBO010000007">
    <property type="protein sequence ID" value="KAK9188037.1"/>
    <property type="molecule type" value="Genomic_DNA"/>
</dbReference>
<dbReference type="InterPro" id="IPR032675">
    <property type="entry name" value="LRR_dom_sf"/>
</dbReference>
<dbReference type="InterPro" id="IPR044974">
    <property type="entry name" value="Disease_R_plants"/>
</dbReference>
<dbReference type="Gene3D" id="1.10.10.10">
    <property type="entry name" value="Winged helix-like DNA-binding domain superfamily/Winged helix DNA-binding domain"/>
    <property type="match status" value="1"/>
</dbReference>
<dbReference type="Pfam" id="PF00931">
    <property type="entry name" value="NB-ARC"/>
    <property type="match status" value="1"/>
</dbReference>
<dbReference type="InterPro" id="IPR002182">
    <property type="entry name" value="NB-ARC"/>
</dbReference>
<accession>A0AAP0LY58</accession>
<sequence length="987" mass="112427">MGAKNIVDHLIRKLENPVFDEAKSSNPKFEKQVQDIKSLKESLKDEDQDYVDLGLASAHLVEAVYSVEDVTDTLLIRKEFPDIKIRENLFKKFCSPLMCFTPSSSSIQIDYLTDEMTKFMDQIRDLSTDHSVNKNEAATTILNLDDVVGGIAKETMTMSFHNKQQQQRWQRISDLYFKEEMSIVGLADQMKELVSILIPEQNHNPNDDHDRDRCQSTHQIIAILGERGSGKTTLARTVYDRVDVKRHFAKRAWIRVRGDAKFRDVLIDILQQIDDETLVEASAPEAELASSLTTLLKEISYLIVVEDVETPQVWQVLRDALYTSSKDSKIILTTSNPNNIPPEAEAAGPTLHLSGLNKEESWKLLLKKVPVATAAESDDDLNNNSESINTFKERILKICGGLPLHISLLGGLLSTKGAKYWSKVIEHADNSRSGSGTGSGVSLLALSYKELPSQLKPFFLYVGIFPRGFEIPVRRLIHLWCAEGFAAPIDTDLAEMYFEELVIRNLIQVTKWRLDGTPKMCRMPSAVYSVFSEEAEKARFFHHQFTEQQQSPFAVRRLAAYLSGGVNTKLIPSSFLDRSWHLRTYVAFDNRIYCSPAIEISMFLDKIISNRGLVLLTVLDLEGVYKPKLSDHVIGKLLHLSYLGLRSTFIDSLPNSVGNLRYLETLDVKHTKLRYLPDSIWKAKKLQHLYLNWIHSAISWLNFSSLNNLQTLWGLSMGDDSLFNQTFDFTKLASLRKLGVKCYSQRVIDSIAELVSRSTRLQSLKLVYAWRDDYSDIPFKAQANLQELYLRGALRMFSAKTSSFPRNLKIVALSMSRLYWDPMEALEKLCHLNILRIIGEAYEGKKMTCQAGGFPQLRVLKLWNLSSLEEWTVQEAAMPRLRELEIRSCNKLKPPEGLRNLAATLKDFVLTNMPSTFGEEAQRILQGTDVYIQNNQWPPFLSLVSPLICICPCAVAPALFQHFSFYFSSRIFTFTYLHLKKKTYNSF</sequence>
<gene>
    <name evidence="6" type="ORF">WN944_019436</name>
</gene>
<dbReference type="Pfam" id="PF23598">
    <property type="entry name" value="LRR_14"/>
    <property type="match status" value="1"/>
</dbReference>
<evidence type="ECO:0000259" key="5">
    <source>
        <dbReference type="Pfam" id="PF23598"/>
    </source>
</evidence>
<dbReference type="InterPro" id="IPR036388">
    <property type="entry name" value="WH-like_DNA-bd_sf"/>
</dbReference>
<dbReference type="GO" id="GO:0043531">
    <property type="term" value="F:ADP binding"/>
    <property type="evidence" value="ECO:0007669"/>
    <property type="project" value="InterPro"/>
</dbReference>
<dbReference type="Pfam" id="PF23559">
    <property type="entry name" value="WHD_DRP"/>
    <property type="match status" value="1"/>
</dbReference>
<dbReference type="SUPFAM" id="SSF52540">
    <property type="entry name" value="P-loop containing nucleoside triphosphate hydrolases"/>
    <property type="match status" value="1"/>
</dbReference>
<proteinExistence type="predicted"/>
<dbReference type="PRINTS" id="PR00364">
    <property type="entry name" value="DISEASERSIST"/>
</dbReference>
<keyword evidence="7" id="KW-1185">Reference proteome</keyword>
<evidence type="ECO:0000313" key="7">
    <source>
        <dbReference type="Proteomes" id="UP001428341"/>
    </source>
</evidence>
<dbReference type="PANTHER" id="PTHR23155">
    <property type="entry name" value="DISEASE RESISTANCE PROTEIN RP"/>
    <property type="match status" value="1"/>
</dbReference>
<name>A0AAP0LY58_9ROSI</name>
<dbReference type="InterPro" id="IPR055414">
    <property type="entry name" value="LRR_R13L4/SHOC2-like"/>
</dbReference>
<evidence type="ECO:0008006" key="8">
    <source>
        <dbReference type="Google" id="ProtNLM"/>
    </source>
</evidence>
<dbReference type="SUPFAM" id="SSF52058">
    <property type="entry name" value="L domain-like"/>
    <property type="match status" value="1"/>
</dbReference>
<dbReference type="Proteomes" id="UP001428341">
    <property type="component" value="Unassembled WGS sequence"/>
</dbReference>
<reference evidence="6 7" key="1">
    <citation type="submission" date="2024-05" db="EMBL/GenBank/DDBJ databases">
        <title>Haplotype-resolved chromosome-level genome assembly of Huyou (Citrus changshanensis).</title>
        <authorList>
            <person name="Miao C."/>
            <person name="Chen W."/>
            <person name="Wu Y."/>
            <person name="Wang L."/>
            <person name="Zhao S."/>
            <person name="Grierson D."/>
            <person name="Xu C."/>
            <person name="Chen K."/>
        </authorList>
    </citation>
    <scope>NUCLEOTIDE SEQUENCE [LARGE SCALE GENOMIC DNA]</scope>
    <source>
        <strain evidence="6">01-14</strain>
        <tissue evidence="6">Leaf</tissue>
    </source>
</reference>
<evidence type="ECO:0000256" key="2">
    <source>
        <dbReference type="ARBA" id="ARBA00022821"/>
    </source>
</evidence>
<dbReference type="PANTHER" id="PTHR23155:SF955">
    <property type="entry name" value="AAA+ ATPASE DOMAIN-CONTAINING PROTEIN"/>
    <property type="match status" value="1"/>
</dbReference>
<organism evidence="6 7">
    <name type="scientific">Citrus x changshan-huyou</name>
    <dbReference type="NCBI Taxonomy" id="2935761"/>
    <lineage>
        <taxon>Eukaryota</taxon>
        <taxon>Viridiplantae</taxon>
        <taxon>Streptophyta</taxon>
        <taxon>Embryophyta</taxon>
        <taxon>Tracheophyta</taxon>
        <taxon>Spermatophyta</taxon>
        <taxon>Magnoliopsida</taxon>
        <taxon>eudicotyledons</taxon>
        <taxon>Gunneridae</taxon>
        <taxon>Pentapetalae</taxon>
        <taxon>rosids</taxon>
        <taxon>malvids</taxon>
        <taxon>Sapindales</taxon>
        <taxon>Rutaceae</taxon>
        <taxon>Aurantioideae</taxon>
        <taxon>Citrus</taxon>
    </lineage>
</organism>
<dbReference type="GO" id="GO:0098542">
    <property type="term" value="P:defense response to other organism"/>
    <property type="evidence" value="ECO:0007669"/>
    <property type="project" value="TreeGrafter"/>
</dbReference>
<comment type="caution">
    <text evidence="6">The sequence shown here is derived from an EMBL/GenBank/DDBJ whole genome shotgun (WGS) entry which is preliminary data.</text>
</comment>
<evidence type="ECO:0000259" key="4">
    <source>
        <dbReference type="Pfam" id="PF23559"/>
    </source>
</evidence>
<feature type="domain" description="Disease resistance R13L4/SHOC-2-like LRR" evidence="5">
    <location>
        <begin position="614"/>
        <end position="900"/>
    </location>
</feature>
<evidence type="ECO:0000313" key="6">
    <source>
        <dbReference type="EMBL" id="KAK9188037.1"/>
    </source>
</evidence>
<keyword evidence="2" id="KW-0611">Plant defense</keyword>
<dbReference type="Gene3D" id="1.10.8.430">
    <property type="entry name" value="Helical domain of apoptotic protease-activating factors"/>
    <property type="match status" value="1"/>
</dbReference>
<keyword evidence="1" id="KW-0677">Repeat</keyword>
<evidence type="ECO:0000259" key="3">
    <source>
        <dbReference type="Pfam" id="PF00931"/>
    </source>
</evidence>
<dbReference type="InterPro" id="IPR058922">
    <property type="entry name" value="WHD_DRP"/>
</dbReference>
<feature type="domain" description="Disease resistance protein winged helix" evidence="4">
    <location>
        <begin position="464"/>
        <end position="526"/>
    </location>
</feature>
<protein>
    <recommendedName>
        <fullName evidence="8">NB-ARC domain-containing protein</fullName>
    </recommendedName>
</protein>
<dbReference type="Gene3D" id="3.40.50.300">
    <property type="entry name" value="P-loop containing nucleotide triphosphate hydrolases"/>
    <property type="match status" value="1"/>
</dbReference>
<dbReference type="InterPro" id="IPR027417">
    <property type="entry name" value="P-loop_NTPase"/>
</dbReference>
<dbReference type="Gene3D" id="3.80.10.10">
    <property type="entry name" value="Ribonuclease Inhibitor"/>
    <property type="match status" value="1"/>
</dbReference>
<evidence type="ECO:0000256" key="1">
    <source>
        <dbReference type="ARBA" id="ARBA00022737"/>
    </source>
</evidence>
<feature type="domain" description="NB-ARC" evidence="3">
    <location>
        <begin position="217"/>
        <end position="370"/>
    </location>
</feature>
<dbReference type="AlphaFoldDB" id="A0AAP0LY58"/>
<dbReference type="InterPro" id="IPR042197">
    <property type="entry name" value="Apaf_helical"/>
</dbReference>